<evidence type="ECO:0008006" key="4">
    <source>
        <dbReference type="Google" id="ProtNLM"/>
    </source>
</evidence>
<dbReference type="PATRIC" id="fig|316.110.peg.2474"/>
<proteinExistence type="predicted"/>
<evidence type="ECO:0000313" key="2">
    <source>
        <dbReference type="EMBL" id="KIZ33469.1"/>
    </source>
</evidence>
<dbReference type="RefSeq" id="WP_044316212.1">
    <property type="nucleotide sequence ID" value="NZ_JXXD01000241.1"/>
</dbReference>
<evidence type="ECO:0000256" key="1">
    <source>
        <dbReference type="SAM" id="SignalP"/>
    </source>
</evidence>
<feature type="chain" id="PRO_5002318567" description="DUF1090 domain-containing protein" evidence="1">
    <location>
        <begin position="24"/>
        <end position="127"/>
    </location>
</feature>
<organism evidence="2 3">
    <name type="scientific">Stutzerimonas stutzeri</name>
    <name type="common">Pseudomonas stutzeri</name>
    <dbReference type="NCBI Taxonomy" id="316"/>
    <lineage>
        <taxon>Bacteria</taxon>
        <taxon>Pseudomonadati</taxon>
        <taxon>Pseudomonadota</taxon>
        <taxon>Gammaproteobacteria</taxon>
        <taxon>Pseudomonadales</taxon>
        <taxon>Pseudomonadaceae</taxon>
        <taxon>Stutzerimonas</taxon>
    </lineage>
</organism>
<evidence type="ECO:0000313" key="3">
    <source>
        <dbReference type="Proteomes" id="UP000032439"/>
    </source>
</evidence>
<accession>A0A0D7DY41</accession>
<feature type="signal peptide" evidence="1">
    <location>
        <begin position="1"/>
        <end position="23"/>
    </location>
</feature>
<dbReference type="InterPro" id="IPR009468">
    <property type="entry name" value="DUF1090"/>
</dbReference>
<name>A0A0D7DY41_STUST</name>
<keyword evidence="1" id="KW-0732">Signal</keyword>
<reference evidence="2 3" key="1">
    <citation type="submission" date="2014-11" db="EMBL/GenBank/DDBJ databases">
        <title>Genomics and ecophysiology of heterotrophic nitrogen fixing bacteria isolated from estuarine surface water.</title>
        <authorList>
            <person name="Bentzon-Tilia M."/>
            <person name="Severin I."/>
            <person name="Hansen L.H."/>
            <person name="Riemann L."/>
        </authorList>
    </citation>
    <scope>NUCLEOTIDE SEQUENCE [LARGE SCALE GENOMIC DNA]</scope>
    <source>
        <strain evidence="2 3">BAL361</strain>
    </source>
</reference>
<protein>
    <recommendedName>
        <fullName evidence="4">DUF1090 domain-containing protein</fullName>
    </recommendedName>
</protein>
<comment type="caution">
    <text evidence="2">The sequence shown here is derived from an EMBL/GenBank/DDBJ whole genome shotgun (WGS) entry which is preliminary data.</text>
</comment>
<dbReference type="AlphaFoldDB" id="A0A0D7DY41"/>
<dbReference type="EMBL" id="JXXD01000241">
    <property type="protein sequence ID" value="KIZ33469.1"/>
    <property type="molecule type" value="Genomic_DNA"/>
</dbReference>
<gene>
    <name evidence="2" type="ORF">LO50_20665</name>
</gene>
<dbReference type="Pfam" id="PF06476">
    <property type="entry name" value="DUF1090"/>
    <property type="match status" value="1"/>
</dbReference>
<sequence length="127" mass="14461">MSLRHWPIALLIGATAISPLASAAPNADSQCHDQRQALREQLQQARLQGDKLRQTQLDSELQGLTEQCQGVIALHPHQVEYDHTNRQVERRETLLREALGTGDAQLIELRRNQLAKSREKLESLRRQ</sequence>
<dbReference type="Proteomes" id="UP000032439">
    <property type="component" value="Unassembled WGS sequence"/>
</dbReference>